<dbReference type="EMBL" id="FQ790300">
    <property type="protein sequence ID" value="CCD49011.1"/>
    <property type="molecule type" value="Genomic_DNA"/>
</dbReference>
<reference evidence="2" key="1">
    <citation type="journal article" date="2011" name="PLoS Genet.">
        <title>Genomic analysis of the necrotrophic fungal pathogens Sclerotinia sclerotiorum and Botrytis cinerea.</title>
        <authorList>
            <person name="Amselem J."/>
            <person name="Cuomo C.A."/>
            <person name="van Kan J.A."/>
            <person name="Viaud M."/>
            <person name="Benito E.P."/>
            <person name="Couloux A."/>
            <person name="Coutinho P.M."/>
            <person name="de Vries R.P."/>
            <person name="Dyer P.S."/>
            <person name="Fillinger S."/>
            <person name="Fournier E."/>
            <person name="Gout L."/>
            <person name="Hahn M."/>
            <person name="Kohn L."/>
            <person name="Lapalu N."/>
            <person name="Plummer K.M."/>
            <person name="Pradier J.M."/>
            <person name="Quevillon E."/>
            <person name="Sharon A."/>
            <person name="Simon A."/>
            <person name="ten Have A."/>
            <person name="Tudzynski B."/>
            <person name="Tudzynski P."/>
            <person name="Wincker P."/>
            <person name="Andrew M."/>
            <person name="Anthouard V."/>
            <person name="Beever R.E."/>
            <person name="Beffa R."/>
            <person name="Benoit I."/>
            <person name="Bouzid O."/>
            <person name="Brault B."/>
            <person name="Chen Z."/>
            <person name="Choquer M."/>
            <person name="Collemare J."/>
            <person name="Cotton P."/>
            <person name="Danchin E.G."/>
            <person name="Da Silva C."/>
            <person name="Gautier A."/>
            <person name="Giraud C."/>
            <person name="Giraud T."/>
            <person name="Gonzalez C."/>
            <person name="Grossetete S."/>
            <person name="Guldener U."/>
            <person name="Henrissat B."/>
            <person name="Howlett B.J."/>
            <person name="Kodira C."/>
            <person name="Kretschmer M."/>
            <person name="Lappartient A."/>
            <person name="Leroch M."/>
            <person name="Levis C."/>
            <person name="Mauceli E."/>
            <person name="Neuveglise C."/>
            <person name="Oeser B."/>
            <person name="Pearson M."/>
            <person name="Poulain J."/>
            <person name="Poussereau N."/>
            <person name="Quesneville H."/>
            <person name="Rascle C."/>
            <person name="Schumacher J."/>
            <person name="Segurens B."/>
            <person name="Sexton A."/>
            <person name="Silva E."/>
            <person name="Sirven C."/>
            <person name="Soanes D.M."/>
            <person name="Talbot N.J."/>
            <person name="Templeton M."/>
            <person name="Yandava C."/>
            <person name="Yarden O."/>
            <person name="Zeng Q."/>
            <person name="Rollins J.A."/>
            <person name="Lebrun M.H."/>
            <person name="Dickman M."/>
        </authorList>
    </citation>
    <scope>NUCLEOTIDE SEQUENCE [LARGE SCALE GENOMIC DNA]</scope>
    <source>
        <strain evidence="2">T4</strain>
    </source>
</reference>
<evidence type="ECO:0000313" key="2">
    <source>
        <dbReference type="Proteomes" id="UP000008177"/>
    </source>
</evidence>
<protein>
    <submittedName>
        <fullName evidence="1">Uncharacterized protein</fullName>
    </submittedName>
</protein>
<proteinExistence type="predicted"/>
<name>G2Y8T5_BOTF4</name>
<dbReference type="Proteomes" id="UP000008177">
    <property type="component" value="Unplaced contigs"/>
</dbReference>
<accession>G2Y8T5</accession>
<gene>
    <name evidence="1" type="ORF">BofuT4_P028870.1</name>
</gene>
<dbReference type="HOGENOM" id="CLU_1677597_0_0_1"/>
<dbReference type="AlphaFoldDB" id="G2Y8T5"/>
<dbReference type="InParanoid" id="G2Y8T5"/>
<sequence>MTMEDYIHYFTIYSFLSSGSSSRLHLPFLIFPNPRELKGRFISHVHLDVNAGSSLRPVLLATRRLKLDFCIYLGARISENGTSVVGTDYQIRSESPFLLSTISVIFIHNKQKFTIFTSTFQVLNRVSRVSPPPKIVLVFNGKHFINRCKSSKLLSSK</sequence>
<evidence type="ECO:0000313" key="1">
    <source>
        <dbReference type="EMBL" id="CCD49011.1"/>
    </source>
</evidence>
<organism evidence="1 2">
    <name type="scientific">Botryotinia fuckeliana (strain T4)</name>
    <name type="common">Noble rot fungus</name>
    <name type="synonym">Botrytis cinerea</name>
    <dbReference type="NCBI Taxonomy" id="999810"/>
    <lineage>
        <taxon>Eukaryota</taxon>
        <taxon>Fungi</taxon>
        <taxon>Dikarya</taxon>
        <taxon>Ascomycota</taxon>
        <taxon>Pezizomycotina</taxon>
        <taxon>Leotiomycetes</taxon>
        <taxon>Helotiales</taxon>
        <taxon>Sclerotiniaceae</taxon>
        <taxon>Botrytis</taxon>
    </lineage>
</organism>